<dbReference type="EMBL" id="AWWV01011645">
    <property type="protein sequence ID" value="OMO71335.1"/>
    <property type="molecule type" value="Genomic_DNA"/>
</dbReference>
<accession>A0A1R3HLW3</accession>
<dbReference type="OrthoDB" id="1934032at2759"/>
<comment type="caution">
    <text evidence="2">The sequence shown here is derived from an EMBL/GenBank/DDBJ whole genome shotgun (WGS) entry which is preliminary data.</text>
</comment>
<evidence type="ECO:0000259" key="1">
    <source>
        <dbReference type="Pfam" id="PF13952"/>
    </source>
</evidence>
<keyword evidence="3" id="KW-1185">Reference proteome</keyword>
<feature type="domain" description="DUF4216" evidence="1">
    <location>
        <begin position="104"/>
        <end position="177"/>
    </location>
</feature>
<dbReference type="InterPro" id="IPR025312">
    <property type="entry name" value="DUF4216"/>
</dbReference>
<reference evidence="2 3" key="1">
    <citation type="submission" date="2013-09" db="EMBL/GenBank/DDBJ databases">
        <title>Corchorus capsularis genome sequencing.</title>
        <authorList>
            <person name="Alam M."/>
            <person name="Haque M.S."/>
            <person name="Islam M.S."/>
            <person name="Emdad E.M."/>
            <person name="Islam M.M."/>
            <person name="Ahmed B."/>
            <person name="Halim A."/>
            <person name="Hossen Q.M.M."/>
            <person name="Hossain M.Z."/>
            <person name="Ahmed R."/>
            <person name="Khan M.M."/>
            <person name="Islam R."/>
            <person name="Rashid M.M."/>
            <person name="Khan S.A."/>
            <person name="Rahman M.S."/>
            <person name="Alam M."/>
        </authorList>
    </citation>
    <scope>NUCLEOTIDE SEQUENCE [LARGE SCALE GENOMIC DNA]</scope>
    <source>
        <strain evidence="3">cv. CVL-1</strain>
        <tissue evidence="2">Whole seedling</tissue>
    </source>
</reference>
<dbReference type="PANTHER" id="PTHR48258">
    <property type="entry name" value="DUF4218 DOMAIN-CONTAINING PROTEIN-RELATED"/>
    <property type="match status" value="1"/>
</dbReference>
<dbReference type="Pfam" id="PF13952">
    <property type="entry name" value="DUF4216"/>
    <property type="match status" value="1"/>
</dbReference>
<evidence type="ECO:0000313" key="2">
    <source>
        <dbReference type="EMBL" id="OMO71335.1"/>
    </source>
</evidence>
<dbReference type="PANTHER" id="PTHR48258:SF15">
    <property type="entry name" value="OS02G0543900 PROTEIN"/>
    <property type="match status" value="1"/>
</dbReference>
<gene>
    <name evidence="2" type="ORF">CCACVL1_18274</name>
</gene>
<organism evidence="2 3">
    <name type="scientific">Corchorus capsularis</name>
    <name type="common">Jute</name>
    <dbReference type="NCBI Taxonomy" id="210143"/>
    <lineage>
        <taxon>Eukaryota</taxon>
        <taxon>Viridiplantae</taxon>
        <taxon>Streptophyta</taxon>
        <taxon>Embryophyta</taxon>
        <taxon>Tracheophyta</taxon>
        <taxon>Spermatophyta</taxon>
        <taxon>Magnoliopsida</taxon>
        <taxon>eudicotyledons</taxon>
        <taxon>Gunneridae</taxon>
        <taxon>Pentapetalae</taxon>
        <taxon>rosids</taxon>
        <taxon>malvids</taxon>
        <taxon>Malvales</taxon>
        <taxon>Malvaceae</taxon>
        <taxon>Grewioideae</taxon>
        <taxon>Apeibeae</taxon>
        <taxon>Corchorus</taxon>
    </lineage>
</organism>
<dbReference type="OMA" id="EMPANND"/>
<protein>
    <recommendedName>
        <fullName evidence="1">DUF4216 domain-containing protein</fullName>
    </recommendedName>
</protein>
<name>A0A1R3HLW3_COCAP</name>
<proteinExistence type="predicted"/>
<sequence length="240" mass="28026">MDIAHTKYFNDWFRNRVARQIEQGNVNIHDRVKCLARGPDEVVTRYTGYMVNGYRFHTKGRERCLKTQNSGVVVTAKAISYASRRDEQPIEGEVNYFGRLTDIIQLHYSGTYNVVLFKCDWVDINRGCKKDKFGLALVNFSHLTHKGDDLADDPFVLASQVKKVFYMKDERHKDWYVAKPVRLRDVGNEWSFEKQQYGREMPANNDTSSWARNEVDDDGVDIIQEMENEEEEDEFVDPHG</sequence>
<dbReference type="AlphaFoldDB" id="A0A1R3HLW3"/>
<dbReference type="Proteomes" id="UP000188268">
    <property type="component" value="Unassembled WGS sequence"/>
</dbReference>
<evidence type="ECO:0000313" key="3">
    <source>
        <dbReference type="Proteomes" id="UP000188268"/>
    </source>
</evidence>
<dbReference type="Gramene" id="OMO71335">
    <property type="protein sequence ID" value="OMO71335"/>
    <property type="gene ID" value="CCACVL1_18274"/>
</dbReference>